<dbReference type="NCBIfam" id="NF033608">
    <property type="entry name" value="type_I_tox_Fst"/>
    <property type="match status" value="1"/>
</dbReference>
<organism evidence="2 3">
    <name type="scientific">Macrococcus equipercicus</name>
    <dbReference type="NCBI Taxonomy" id="69967"/>
    <lineage>
        <taxon>Bacteria</taxon>
        <taxon>Bacillati</taxon>
        <taxon>Bacillota</taxon>
        <taxon>Bacilli</taxon>
        <taxon>Bacillales</taxon>
        <taxon>Staphylococcaceae</taxon>
        <taxon>Macrococcus</taxon>
    </lineage>
</organism>
<keyword evidence="1" id="KW-1133">Transmembrane helix</keyword>
<keyword evidence="1" id="KW-0472">Membrane</keyword>
<accession>A0ABQ6R9F4</accession>
<keyword evidence="3" id="KW-1185">Reference proteome</keyword>
<dbReference type="RefSeq" id="WP_149458425.1">
    <property type="nucleotide sequence ID" value="NZ_SCWC02000002.1"/>
</dbReference>
<evidence type="ECO:0000313" key="3">
    <source>
        <dbReference type="Proteomes" id="UP000295735"/>
    </source>
</evidence>
<gene>
    <name evidence="2" type="ORF">ERX35_002925</name>
</gene>
<evidence type="ECO:0000313" key="2">
    <source>
        <dbReference type="EMBL" id="KAA1039957.1"/>
    </source>
</evidence>
<comment type="caution">
    <text evidence="2">The sequence shown here is derived from an EMBL/GenBank/DDBJ whole genome shotgun (WGS) entry which is preliminary data.</text>
</comment>
<proteinExistence type="predicted"/>
<feature type="transmembrane region" description="Helical" evidence="1">
    <location>
        <begin position="7"/>
        <end position="25"/>
    </location>
</feature>
<reference evidence="2 3" key="1">
    <citation type="submission" date="2019-09" db="EMBL/GenBank/DDBJ databases">
        <authorList>
            <person name="Mazhar S."/>
            <person name="Altermann E."/>
            <person name="Hill C."/>
            <person name="Mcauliffe O."/>
        </authorList>
    </citation>
    <scope>NUCLEOTIDE SEQUENCE [LARGE SCALE GENOMIC DNA]</scope>
    <source>
        <strain evidence="2 3">ATCC 51831</strain>
    </source>
</reference>
<evidence type="ECO:0000256" key="1">
    <source>
        <dbReference type="SAM" id="Phobius"/>
    </source>
</evidence>
<keyword evidence="1" id="KW-0812">Transmembrane</keyword>
<name>A0ABQ6R9F4_9STAP</name>
<dbReference type="Proteomes" id="UP000295735">
    <property type="component" value="Unassembled WGS sequence"/>
</dbReference>
<dbReference type="EMBL" id="SCWC02000002">
    <property type="protein sequence ID" value="KAA1039957.1"/>
    <property type="molecule type" value="Genomic_DNA"/>
</dbReference>
<sequence>MLTLLEEILASAIAGCIVAMFTYWLEHRNNKDSTNQ</sequence>
<protein>
    <submittedName>
        <fullName evidence="2">Type I toxin-antitoxin system Fst family toxin</fullName>
    </submittedName>
</protein>